<protein>
    <recommendedName>
        <fullName evidence="4">Helitron helicase-like domain-containing protein</fullName>
    </recommendedName>
</protein>
<dbReference type="AlphaFoldDB" id="A0A7J7N8L6"/>
<feature type="compositionally biased region" description="Basic and acidic residues" evidence="1">
    <location>
        <begin position="87"/>
        <end position="98"/>
    </location>
</feature>
<dbReference type="PANTHER" id="PTHR45786:SF74">
    <property type="entry name" value="ATP-DEPENDENT DNA HELICASE"/>
    <property type="match status" value="1"/>
</dbReference>
<comment type="caution">
    <text evidence="2">The sequence shown here is derived from an EMBL/GenBank/DDBJ whole genome shotgun (WGS) entry which is preliminary data.</text>
</comment>
<dbReference type="EMBL" id="JACGCM010000972">
    <property type="protein sequence ID" value="KAF6163579.1"/>
    <property type="molecule type" value="Genomic_DNA"/>
</dbReference>
<dbReference type="PANTHER" id="PTHR45786">
    <property type="entry name" value="DNA BINDING PROTEIN-LIKE"/>
    <property type="match status" value="1"/>
</dbReference>
<sequence>MLGSFAEFIESSFHYTVKGLKQLLFIMDASEESPHIPPAGSMMIRSTLSNDNKRSNRVYTTNDITSPRLLTPSIENALSRRTLAQRGRRERERNRQLREPTNFKQPAQQQLSKQSVAQRARRERERQLREFIAVPQLYEQGVTNHSLASTSQNLAEEFNINLIESDDERNIDNEGNDNVNEVDEGNINSNDDAVQLGCHFLGQMDVVCTHCSALHWKDEQLLNSSIINPLFGQCCLQGKIKIPILKALPNEFQELYDGNGSHSRSFRRYMREYNAADAFMSLGVQMDDRVSHGQGPSSFVIHRELHHRIGALVPNEEQEASYVQLYIYNPGASLNTCHKRNPCLNRDVLKVIQGTLV</sequence>
<accession>A0A7J7N8L6</accession>
<dbReference type="Proteomes" id="UP000541444">
    <property type="component" value="Unassembled WGS sequence"/>
</dbReference>
<feature type="compositionally biased region" description="Polar residues" evidence="1">
    <location>
        <begin position="102"/>
        <end position="116"/>
    </location>
</feature>
<gene>
    <name evidence="2" type="ORF">GIB67_022144</name>
</gene>
<proteinExistence type="predicted"/>
<dbReference type="OrthoDB" id="2272314at2759"/>
<name>A0A7J7N8L6_9MAGN</name>
<keyword evidence="3" id="KW-1185">Reference proteome</keyword>
<organism evidence="2 3">
    <name type="scientific">Kingdonia uniflora</name>
    <dbReference type="NCBI Taxonomy" id="39325"/>
    <lineage>
        <taxon>Eukaryota</taxon>
        <taxon>Viridiplantae</taxon>
        <taxon>Streptophyta</taxon>
        <taxon>Embryophyta</taxon>
        <taxon>Tracheophyta</taxon>
        <taxon>Spermatophyta</taxon>
        <taxon>Magnoliopsida</taxon>
        <taxon>Ranunculales</taxon>
        <taxon>Circaeasteraceae</taxon>
        <taxon>Kingdonia</taxon>
    </lineage>
</organism>
<feature type="region of interest" description="Disordered" evidence="1">
    <location>
        <begin position="81"/>
        <end position="122"/>
    </location>
</feature>
<evidence type="ECO:0008006" key="4">
    <source>
        <dbReference type="Google" id="ProtNLM"/>
    </source>
</evidence>
<evidence type="ECO:0000313" key="3">
    <source>
        <dbReference type="Proteomes" id="UP000541444"/>
    </source>
</evidence>
<reference evidence="2 3" key="1">
    <citation type="journal article" date="2020" name="IScience">
        <title>Genome Sequencing of the Endangered Kingdonia uniflora (Circaeasteraceae, Ranunculales) Reveals Potential Mechanisms of Evolutionary Specialization.</title>
        <authorList>
            <person name="Sun Y."/>
            <person name="Deng T."/>
            <person name="Zhang A."/>
            <person name="Moore M.J."/>
            <person name="Landis J.B."/>
            <person name="Lin N."/>
            <person name="Zhang H."/>
            <person name="Zhang X."/>
            <person name="Huang J."/>
            <person name="Zhang X."/>
            <person name="Sun H."/>
            <person name="Wang H."/>
        </authorList>
    </citation>
    <scope>NUCLEOTIDE SEQUENCE [LARGE SCALE GENOMIC DNA]</scope>
    <source>
        <strain evidence="2">TB1705</strain>
        <tissue evidence="2">Leaf</tissue>
    </source>
</reference>
<evidence type="ECO:0000313" key="2">
    <source>
        <dbReference type="EMBL" id="KAF6163579.1"/>
    </source>
</evidence>
<evidence type="ECO:0000256" key="1">
    <source>
        <dbReference type="SAM" id="MobiDB-lite"/>
    </source>
</evidence>